<evidence type="ECO:0000313" key="6">
    <source>
        <dbReference type="Proteomes" id="UP000027208"/>
    </source>
</evidence>
<dbReference type="Gene3D" id="1.10.10.10">
    <property type="entry name" value="Winged helix-like DNA-binding domain superfamily/Winged helix DNA-binding domain"/>
    <property type="match status" value="1"/>
</dbReference>
<keyword evidence="1" id="KW-0059">Arsenical resistance</keyword>
<dbReference type="PRINTS" id="PR00778">
    <property type="entry name" value="HTHARSR"/>
</dbReference>
<dbReference type="NCBIfam" id="NF033788">
    <property type="entry name" value="HTH_metalloreg"/>
    <property type="match status" value="1"/>
</dbReference>
<protein>
    <submittedName>
        <fullName evidence="5">Uncharacterized protein</fullName>
    </submittedName>
</protein>
<evidence type="ECO:0000256" key="2">
    <source>
        <dbReference type="ARBA" id="ARBA00023015"/>
    </source>
</evidence>
<dbReference type="GO" id="GO:0003677">
    <property type="term" value="F:DNA binding"/>
    <property type="evidence" value="ECO:0007669"/>
    <property type="project" value="UniProtKB-KW"/>
</dbReference>
<name>A0A334NK70_ACINO</name>
<gene>
    <name evidence="5" type="ORF">AE32_01539</name>
</gene>
<evidence type="ECO:0000256" key="3">
    <source>
        <dbReference type="ARBA" id="ARBA00023125"/>
    </source>
</evidence>
<reference evidence="5 6" key="1">
    <citation type="submission" date="2014-04" db="EMBL/GenBank/DDBJ databases">
        <title>The Genome Sequence of Acinetobacter baumanii BIDMC 57.</title>
        <authorList>
            <consortium name="The Broad Institute Genomics Platform"/>
            <consortium name="The Broad Institute Genome Sequencing Center for Infectious Disease"/>
            <person name="Murphy C."/>
            <person name="Cosimi L."/>
            <person name="Cerqueira G."/>
            <person name="Feldgarden M."/>
            <person name="Earl A."/>
            <person name="Spencer M.D."/>
            <person name="Fodor A."/>
            <person name="Sautter R.L."/>
            <person name="Hung D."/>
            <person name="Onderdonk A.B."/>
            <person name="Ernst C."/>
            <person name="Delaney M."/>
            <person name="DuBois A."/>
            <person name="Young S.K."/>
            <person name="Zeng Q."/>
            <person name="Gargeya S."/>
            <person name="Abouelleil A."/>
            <person name="Alvarado L."/>
            <person name="Chapman S.B."/>
            <person name="Gainer-Dewar J."/>
            <person name="Goldberg J."/>
            <person name="Griggs A."/>
            <person name="Gujja S."/>
            <person name="Hansen M."/>
            <person name="Howarth C."/>
            <person name="Imamovic A."/>
            <person name="Larimer J."/>
            <person name="Pearson M."/>
            <person name="Poon T.W."/>
            <person name="Priest M."/>
            <person name="Roberts A."/>
            <person name="Saif S."/>
            <person name="Shea T."/>
            <person name="Sykes S."/>
            <person name="Wortman J."/>
            <person name="Nusbaum C."/>
            <person name="Birren B."/>
        </authorList>
    </citation>
    <scope>NUCLEOTIDE SEQUENCE [LARGE SCALE GENOMIC DNA]</scope>
    <source>
        <strain evidence="5 6">BIDMC 57</strain>
    </source>
</reference>
<dbReference type="CDD" id="cd00090">
    <property type="entry name" value="HTH_ARSR"/>
    <property type="match status" value="1"/>
</dbReference>
<dbReference type="PROSITE" id="PS50987">
    <property type="entry name" value="HTH_ARSR_2"/>
    <property type="match status" value="1"/>
</dbReference>
<dbReference type="GO" id="GO:0046685">
    <property type="term" value="P:response to arsenic-containing substance"/>
    <property type="evidence" value="ECO:0007669"/>
    <property type="project" value="UniProtKB-KW"/>
</dbReference>
<dbReference type="AlphaFoldDB" id="A0A334NK70"/>
<dbReference type="GO" id="GO:0003700">
    <property type="term" value="F:DNA-binding transcription factor activity"/>
    <property type="evidence" value="ECO:0007669"/>
    <property type="project" value="InterPro"/>
</dbReference>
<dbReference type="InterPro" id="IPR051081">
    <property type="entry name" value="HTH_MetalResp_TranReg"/>
</dbReference>
<evidence type="ECO:0000256" key="4">
    <source>
        <dbReference type="ARBA" id="ARBA00023163"/>
    </source>
</evidence>
<dbReference type="Pfam" id="PF01022">
    <property type="entry name" value="HTH_5"/>
    <property type="match status" value="1"/>
</dbReference>
<keyword evidence="2" id="KW-0805">Transcription regulation</keyword>
<dbReference type="PANTHER" id="PTHR33154:SF18">
    <property type="entry name" value="ARSENICAL RESISTANCE OPERON REPRESSOR"/>
    <property type="match status" value="1"/>
</dbReference>
<sequence length="119" mass="14016">MQYRIYSVEDMINQVDFFKCLSDQTRLNIFKLVLNKQNICVCELTEQLELSQPKISRHLALLRTHGVLLDERKGQWVYYSLNPDLPIWALDILKVIENDEIETRVKQQDQPSITTTCCD</sequence>
<dbReference type="SUPFAM" id="SSF46785">
    <property type="entry name" value="Winged helix' DNA-binding domain"/>
    <property type="match status" value="1"/>
</dbReference>
<dbReference type="InterPro" id="IPR036388">
    <property type="entry name" value="WH-like_DNA-bd_sf"/>
</dbReference>
<dbReference type="FunFam" id="1.10.10.10:FF:000279">
    <property type="entry name" value="Transcriptional regulator, ArsR family"/>
    <property type="match status" value="1"/>
</dbReference>
<dbReference type="InterPro" id="IPR036390">
    <property type="entry name" value="WH_DNA-bd_sf"/>
</dbReference>
<comment type="caution">
    <text evidence="5">The sequence shown here is derived from an EMBL/GenBank/DDBJ whole genome shotgun (WGS) entry which is preliminary data.</text>
</comment>
<dbReference type="Proteomes" id="UP000027208">
    <property type="component" value="Unassembled WGS sequence"/>
</dbReference>
<dbReference type="EMBL" id="JMUI01000006">
    <property type="protein sequence ID" value="KDM56351.1"/>
    <property type="molecule type" value="Genomic_DNA"/>
</dbReference>
<keyword evidence="3" id="KW-0238">DNA-binding</keyword>
<dbReference type="PANTHER" id="PTHR33154">
    <property type="entry name" value="TRANSCRIPTIONAL REGULATOR, ARSR FAMILY"/>
    <property type="match status" value="1"/>
</dbReference>
<proteinExistence type="predicted"/>
<evidence type="ECO:0000313" key="5">
    <source>
        <dbReference type="EMBL" id="KDM56351.1"/>
    </source>
</evidence>
<accession>A0A334NK70</accession>
<dbReference type="NCBIfam" id="NF007528">
    <property type="entry name" value="PRK10141.1"/>
    <property type="match status" value="1"/>
</dbReference>
<organism evidence="5 6">
    <name type="scientific">Acinetobacter nosocomialis</name>
    <dbReference type="NCBI Taxonomy" id="106654"/>
    <lineage>
        <taxon>Bacteria</taxon>
        <taxon>Pseudomonadati</taxon>
        <taxon>Pseudomonadota</taxon>
        <taxon>Gammaproteobacteria</taxon>
        <taxon>Moraxellales</taxon>
        <taxon>Moraxellaceae</taxon>
        <taxon>Acinetobacter</taxon>
        <taxon>Acinetobacter calcoaceticus/baumannii complex</taxon>
    </lineage>
</organism>
<keyword evidence="4" id="KW-0804">Transcription</keyword>
<evidence type="ECO:0000256" key="1">
    <source>
        <dbReference type="ARBA" id="ARBA00022849"/>
    </source>
</evidence>
<dbReference type="InterPro" id="IPR001845">
    <property type="entry name" value="HTH_ArsR_DNA-bd_dom"/>
</dbReference>
<dbReference type="InterPro" id="IPR011991">
    <property type="entry name" value="ArsR-like_HTH"/>
</dbReference>
<dbReference type="SMART" id="SM00418">
    <property type="entry name" value="HTH_ARSR"/>
    <property type="match status" value="1"/>
</dbReference>